<dbReference type="HAMAP" id="MF_01366">
    <property type="entry name" value="Ribosomal_uL13"/>
    <property type="match status" value="1"/>
</dbReference>
<comment type="similarity">
    <text evidence="1">Belongs to the universal ribosomal protein uL13 family.</text>
</comment>
<dbReference type="GO" id="GO:0006412">
    <property type="term" value="P:translation"/>
    <property type="evidence" value="ECO:0007669"/>
    <property type="project" value="InterPro"/>
</dbReference>
<evidence type="ECO:0000313" key="5">
    <source>
        <dbReference type="EMBL" id="CAH0379313.1"/>
    </source>
</evidence>
<keyword evidence="6" id="KW-1185">Reference proteome</keyword>
<keyword evidence="3" id="KW-0687">Ribonucleoprotein</keyword>
<dbReference type="Gene3D" id="6.10.250.3250">
    <property type="match status" value="1"/>
</dbReference>
<sequence>MVFQDVVLVDGRTHMLGRLASVMAKELLSGQKIVVVRCEQVVVSGSLVRNKVKFTQFLKKRTNTNPKKGPIHYRSPARMVWRTIRGMLPHKTARGQAALARLQCFEGIPPPYDTMKKLVVPEALKVVRLKPGRRCTGLARLATEFGWAHEDLIKLMESKRISKSAEFYAAKKLAHVEKAKAAAVANTAATDAALSKLGYFA</sequence>
<protein>
    <recommendedName>
        <fullName evidence="7">60S ribosomal protein L13a</fullName>
    </recommendedName>
</protein>
<dbReference type="GO" id="GO:0003735">
    <property type="term" value="F:structural constituent of ribosome"/>
    <property type="evidence" value="ECO:0007669"/>
    <property type="project" value="InterPro"/>
</dbReference>
<evidence type="ECO:0000256" key="1">
    <source>
        <dbReference type="ARBA" id="ARBA00006227"/>
    </source>
</evidence>
<dbReference type="NCBIfam" id="TIGR01077">
    <property type="entry name" value="L13_A_E"/>
    <property type="match status" value="1"/>
</dbReference>
<dbReference type="EMBL" id="HBIW01024049">
    <property type="protein sequence ID" value="CAE0705305.1"/>
    <property type="molecule type" value="Transcribed_RNA"/>
</dbReference>
<evidence type="ECO:0008006" key="7">
    <source>
        <dbReference type="Google" id="ProtNLM"/>
    </source>
</evidence>
<evidence type="ECO:0000313" key="4">
    <source>
        <dbReference type="EMBL" id="CAE0705305.1"/>
    </source>
</evidence>
<evidence type="ECO:0000256" key="3">
    <source>
        <dbReference type="ARBA" id="ARBA00023274"/>
    </source>
</evidence>
<accession>A0A7S4A6M8</accession>
<dbReference type="AlphaFoldDB" id="A0A7S4A6M8"/>
<dbReference type="InterPro" id="IPR005755">
    <property type="entry name" value="Ribosomal_uL13_euk/arc"/>
</dbReference>
<dbReference type="InterPro" id="IPR036899">
    <property type="entry name" value="Ribosomal_uL13_sf"/>
</dbReference>
<dbReference type="SUPFAM" id="SSF52161">
    <property type="entry name" value="Ribosomal protein L13"/>
    <property type="match status" value="1"/>
</dbReference>
<dbReference type="GO" id="GO:0022625">
    <property type="term" value="C:cytosolic large ribosomal subunit"/>
    <property type="evidence" value="ECO:0007669"/>
    <property type="project" value="TreeGrafter"/>
</dbReference>
<dbReference type="GO" id="GO:0017148">
    <property type="term" value="P:negative regulation of translation"/>
    <property type="evidence" value="ECO:0007669"/>
    <property type="project" value="TreeGrafter"/>
</dbReference>
<evidence type="ECO:0000313" key="6">
    <source>
        <dbReference type="Proteomes" id="UP000789595"/>
    </source>
</evidence>
<proteinExistence type="inferred from homology"/>
<dbReference type="Pfam" id="PF00572">
    <property type="entry name" value="Ribosomal_L13"/>
    <property type="match status" value="1"/>
</dbReference>
<reference evidence="4" key="1">
    <citation type="submission" date="2021-01" db="EMBL/GenBank/DDBJ databases">
        <authorList>
            <person name="Corre E."/>
            <person name="Pelletier E."/>
            <person name="Niang G."/>
            <person name="Scheremetjew M."/>
            <person name="Finn R."/>
            <person name="Kale V."/>
            <person name="Holt S."/>
            <person name="Cochrane G."/>
            <person name="Meng A."/>
            <person name="Brown T."/>
            <person name="Cohen L."/>
        </authorList>
    </citation>
    <scope>NUCLEOTIDE SEQUENCE</scope>
    <source>
        <strain evidence="4">CCMP1756</strain>
    </source>
</reference>
<name>A0A7S4A6M8_9STRA</name>
<gene>
    <name evidence="4" type="ORF">PCAL00307_LOCUS20753</name>
    <name evidence="5" type="ORF">PECAL_6P09290</name>
</gene>
<keyword evidence="2" id="KW-0689">Ribosomal protein</keyword>
<organism evidence="4">
    <name type="scientific">Pelagomonas calceolata</name>
    <dbReference type="NCBI Taxonomy" id="35677"/>
    <lineage>
        <taxon>Eukaryota</taxon>
        <taxon>Sar</taxon>
        <taxon>Stramenopiles</taxon>
        <taxon>Ochrophyta</taxon>
        <taxon>Pelagophyceae</taxon>
        <taxon>Pelagomonadales</taxon>
        <taxon>Pelagomonadaceae</taxon>
        <taxon>Pelagomonas</taxon>
    </lineage>
</organism>
<dbReference type="GO" id="GO:0003729">
    <property type="term" value="F:mRNA binding"/>
    <property type="evidence" value="ECO:0007669"/>
    <property type="project" value="TreeGrafter"/>
</dbReference>
<dbReference type="PANTHER" id="PTHR11545:SF3">
    <property type="entry name" value="LARGE RIBOSOMAL SUBUNIT PROTEIN UL13"/>
    <property type="match status" value="1"/>
</dbReference>
<dbReference type="PANTHER" id="PTHR11545">
    <property type="entry name" value="RIBOSOMAL PROTEIN L13"/>
    <property type="match status" value="1"/>
</dbReference>
<dbReference type="Proteomes" id="UP000789595">
    <property type="component" value="Unassembled WGS sequence"/>
</dbReference>
<dbReference type="InterPro" id="IPR005822">
    <property type="entry name" value="Ribosomal_uL13"/>
</dbReference>
<evidence type="ECO:0000256" key="2">
    <source>
        <dbReference type="ARBA" id="ARBA00022980"/>
    </source>
</evidence>
<reference evidence="5" key="2">
    <citation type="submission" date="2021-11" db="EMBL/GenBank/DDBJ databases">
        <authorList>
            <consortium name="Genoscope - CEA"/>
            <person name="William W."/>
        </authorList>
    </citation>
    <scope>NUCLEOTIDE SEQUENCE</scope>
</reference>
<dbReference type="EMBL" id="CAKKNE010000006">
    <property type="protein sequence ID" value="CAH0379313.1"/>
    <property type="molecule type" value="Genomic_DNA"/>
</dbReference>
<dbReference type="FunFam" id="3.90.1180.10:FF:000009">
    <property type="entry name" value="60S ribosomal protein L13a"/>
    <property type="match status" value="1"/>
</dbReference>
<dbReference type="Gene3D" id="3.90.1180.10">
    <property type="entry name" value="Ribosomal protein L13"/>
    <property type="match status" value="1"/>
</dbReference>
<dbReference type="OrthoDB" id="1882297at2759"/>